<evidence type="ECO:0000313" key="3">
    <source>
        <dbReference type="Proteomes" id="UP000489600"/>
    </source>
</evidence>
<keyword evidence="3" id="KW-1185">Reference proteome</keyword>
<accession>A0A565B9Q5</accession>
<dbReference type="EMBL" id="CABITT030000003">
    <property type="protein sequence ID" value="VVA97545.1"/>
    <property type="molecule type" value="Genomic_DNA"/>
</dbReference>
<reference evidence="2" key="1">
    <citation type="submission" date="2019-07" db="EMBL/GenBank/DDBJ databases">
        <authorList>
            <person name="Dittberner H."/>
        </authorList>
    </citation>
    <scope>NUCLEOTIDE SEQUENCE [LARGE SCALE GENOMIC DNA]</scope>
</reference>
<dbReference type="OrthoDB" id="1106713at2759"/>
<dbReference type="Proteomes" id="UP000489600">
    <property type="component" value="Unassembled WGS sequence"/>
</dbReference>
<feature type="compositionally biased region" description="Basic and acidic residues" evidence="1">
    <location>
        <begin position="25"/>
        <end position="34"/>
    </location>
</feature>
<protein>
    <submittedName>
        <fullName evidence="2">Uncharacterized protein</fullName>
    </submittedName>
</protein>
<gene>
    <name evidence="2" type="ORF">ANE_LOCUS7990</name>
</gene>
<comment type="caution">
    <text evidence="2">The sequence shown here is derived from an EMBL/GenBank/DDBJ whole genome shotgun (WGS) entry which is preliminary data.</text>
</comment>
<dbReference type="AlphaFoldDB" id="A0A565B9Q5"/>
<proteinExistence type="predicted"/>
<name>A0A565B9Q5_9BRAS</name>
<sequence>MPIGPRTNYQQNKPTRGLVFGPVSHEVDRSSSGKRLRVEGENVGRQGGSFGNGIEGEVMKSSLVTSTTEAAMSSELERIELVNQVANGERTEQPTSSDGMESVVA</sequence>
<feature type="region of interest" description="Disordered" evidence="1">
    <location>
        <begin position="85"/>
        <end position="105"/>
    </location>
</feature>
<organism evidence="2 3">
    <name type="scientific">Arabis nemorensis</name>
    <dbReference type="NCBI Taxonomy" id="586526"/>
    <lineage>
        <taxon>Eukaryota</taxon>
        <taxon>Viridiplantae</taxon>
        <taxon>Streptophyta</taxon>
        <taxon>Embryophyta</taxon>
        <taxon>Tracheophyta</taxon>
        <taxon>Spermatophyta</taxon>
        <taxon>Magnoliopsida</taxon>
        <taxon>eudicotyledons</taxon>
        <taxon>Gunneridae</taxon>
        <taxon>Pentapetalae</taxon>
        <taxon>rosids</taxon>
        <taxon>malvids</taxon>
        <taxon>Brassicales</taxon>
        <taxon>Brassicaceae</taxon>
        <taxon>Arabideae</taxon>
        <taxon>Arabis</taxon>
    </lineage>
</organism>
<feature type="region of interest" description="Disordered" evidence="1">
    <location>
        <begin position="1"/>
        <end position="34"/>
    </location>
</feature>
<evidence type="ECO:0000313" key="2">
    <source>
        <dbReference type="EMBL" id="VVA97545.1"/>
    </source>
</evidence>
<evidence type="ECO:0000256" key="1">
    <source>
        <dbReference type="SAM" id="MobiDB-lite"/>
    </source>
</evidence>